<protein>
    <submittedName>
        <fullName evidence="2">Uncharacterized protein</fullName>
    </submittedName>
</protein>
<dbReference type="EMBL" id="AMZH03000012">
    <property type="protein sequence ID" value="RRT86128.1"/>
    <property type="molecule type" value="Genomic_DNA"/>
</dbReference>
<proteinExistence type="predicted"/>
<feature type="region of interest" description="Disordered" evidence="1">
    <location>
        <begin position="53"/>
        <end position="75"/>
    </location>
</feature>
<gene>
    <name evidence="2" type="ORF">B296_00002689</name>
</gene>
<dbReference type="AlphaFoldDB" id="A0A427BCG6"/>
<reference evidence="2 3" key="1">
    <citation type="journal article" date="2014" name="Agronomy (Basel)">
        <title>A Draft Genome Sequence for Ensete ventricosum, the Drought-Tolerant Tree Against Hunger.</title>
        <authorList>
            <person name="Harrison J."/>
            <person name="Moore K.A."/>
            <person name="Paszkiewicz K."/>
            <person name="Jones T."/>
            <person name="Grant M."/>
            <person name="Ambacheew D."/>
            <person name="Muzemil S."/>
            <person name="Studholme D.J."/>
        </authorList>
    </citation>
    <scope>NUCLEOTIDE SEQUENCE [LARGE SCALE GENOMIC DNA]</scope>
</reference>
<comment type="caution">
    <text evidence="2">The sequence shown here is derived from an EMBL/GenBank/DDBJ whole genome shotgun (WGS) entry which is preliminary data.</text>
</comment>
<name>A0A427BCG6_ENSVE</name>
<dbReference type="Proteomes" id="UP000287651">
    <property type="component" value="Unassembled WGS sequence"/>
</dbReference>
<organism evidence="2 3">
    <name type="scientific">Ensete ventricosum</name>
    <name type="common">Abyssinian banana</name>
    <name type="synonym">Musa ensete</name>
    <dbReference type="NCBI Taxonomy" id="4639"/>
    <lineage>
        <taxon>Eukaryota</taxon>
        <taxon>Viridiplantae</taxon>
        <taxon>Streptophyta</taxon>
        <taxon>Embryophyta</taxon>
        <taxon>Tracheophyta</taxon>
        <taxon>Spermatophyta</taxon>
        <taxon>Magnoliopsida</taxon>
        <taxon>Liliopsida</taxon>
        <taxon>Zingiberales</taxon>
        <taxon>Musaceae</taxon>
        <taxon>Ensete</taxon>
    </lineage>
</organism>
<accession>A0A427BCG6</accession>
<sequence>MGAVAAADRRRCTPNTVRIIVRFLWDPSSPHADPTDSSTTRHHVIDRCRRAVEPKQQIPTVRTRPVTRGAFDPPSFSFRLRDKRTRWFQEREAKGPMRIRTDRHIGAVGAD</sequence>
<evidence type="ECO:0000256" key="1">
    <source>
        <dbReference type="SAM" id="MobiDB-lite"/>
    </source>
</evidence>
<evidence type="ECO:0000313" key="3">
    <source>
        <dbReference type="Proteomes" id="UP000287651"/>
    </source>
</evidence>
<evidence type="ECO:0000313" key="2">
    <source>
        <dbReference type="EMBL" id="RRT86128.1"/>
    </source>
</evidence>